<dbReference type="EMBL" id="PEBX01000006">
    <property type="protein sequence ID" value="PTQ57498.1"/>
    <property type="molecule type" value="Genomic_DNA"/>
</dbReference>
<dbReference type="Proteomes" id="UP000244338">
    <property type="component" value="Unassembled WGS sequence"/>
</dbReference>
<comment type="caution">
    <text evidence="2">The sequence shown here is derived from an EMBL/GenBank/DDBJ whole genome shotgun (WGS) entry which is preliminary data.</text>
</comment>
<evidence type="ECO:0000256" key="1">
    <source>
        <dbReference type="SAM" id="MobiDB-lite"/>
    </source>
</evidence>
<evidence type="ECO:0008006" key="4">
    <source>
        <dbReference type="Google" id="ProtNLM"/>
    </source>
</evidence>
<protein>
    <recommendedName>
        <fullName evidence="4">DUF1641 domain-containing protein</fullName>
    </recommendedName>
</protein>
<feature type="compositionally biased region" description="Basic residues" evidence="1">
    <location>
        <begin position="13"/>
        <end position="25"/>
    </location>
</feature>
<accession>A0A2R6Y4A8</accession>
<proteinExistence type="predicted"/>
<feature type="region of interest" description="Disordered" evidence="1">
    <location>
        <begin position="1"/>
        <end position="51"/>
    </location>
</feature>
<evidence type="ECO:0000313" key="2">
    <source>
        <dbReference type="EMBL" id="PTQ57498.1"/>
    </source>
</evidence>
<feature type="compositionally biased region" description="Basic and acidic residues" evidence="1">
    <location>
        <begin position="26"/>
        <end position="36"/>
    </location>
</feature>
<dbReference type="AlphaFoldDB" id="A0A2R6Y4A8"/>
<feature type="compositionally biased region" description="Polar residues" evidence="1">
    <location>
        <begin position="37"/>
        <end position="47"/>
    </location>
</feature>
<reference evidence="3" key="1">
    <citation type="journal article" date="2018" name="Sci. Rep.">
        <title>Lignite coal burning seam in the remote Altai Mountains harbors a hydrogen-driven thermophilic microbial community.</title>
        <authorList>
            <person name="Kadnikov V.V."/>
            <person name="Mardanov A.V."/>
            <person name="Ivasenko D.A."/>
            <person name="Antsiferov D.V."/>
            <person name="Beletsky A.V."/>
            <person name="Karnachuk O.V."/>
            <person name="Ravin N.V."/>
        </authorList>
    </citation>
    <scope>NUCLEOTIDE SEQUENCE [LARGE SCALE GENOMIC DNA]</scope>
</reference>
<name>A0A2R6Y4A8_9BACL</name>
<sequence>MVQILKTTEKRLSGKQKMSHHGTHRTPHDGRKKMENTPDQPNFSSPDDSSERAVLAQLMEELKLLRQSGALKALVEYAEVLTAMKQSLTKARVGETAVRITQLVERIDDIAQRGALEGLTSLIQAYDRAVLEREDHRRPASLFRLLRLVIDPAVRDKAALMLWTLKLWCDELPTKDPKKDATNG</sequence>
<evidence type="ECO:0000313" key="3">
    <source>
        <dbReference type="Proteomes" id="UP000244338"/>
    </source>
</evidence>
<gene>
    <name evidence="2" type="ORF">BSOLF_1376</name>
</gene>
<organism evidence="2 3">
    <name type="scientific">Candidatus Carbonibacillus altaicus</name>
    <dbReference type="NCBI Taxonomy" id="2163959"/>
    <lineage>
        <taxon>Bacteria</taxon>
        <taxon>Bacillati</taxon>
        <taxon>Bacillota</taxon>
        <taxon>Bacilli</taxon>
        <taxon>Bacillales</taxon>
        <taxon>Candidatus Carbonibacillus</taxon>
    </lineage>
</organism>